<keyword evidence="2" id="KW-1185">Reference proteome</keyword>
<organism evidence="1 2">
    <name type="scientific">Paraburkholderia acidicola</name>
    <dbReference type="NCBI Taxonomy" id="1912599"/>
    <lineage>
        <taxon>Bacteria</taxon>
        <taxon>Pseudomonadati</taxon>
        <taxon>Pseudomonadota</taxon>
        <taxon>Betaproteobacteria</taxon>
        <taxon>Burkholderiales</taxon>
        <taxon>Burkholderiaceae</taxon>
        <taxon>Paraburkholderia</taxon>
    </lineage>
</organism>
<reference evidence="1 2" key="1">
    <citation type="journal article" date="2024" name="Chem. Sci.">
        <title>Discovery of a lagriamide polyketide by integrated genome mining, isotopic labeling, and untargeted metabolomics.</title>
        <authorList>
            <person name="Fergusson C.H."/>
            <person name="Saulog J."/>
            <person name="Paulo B.S."/>
            <person name="Wilson D.M."/>
            <person name="Liu D.Y."/>
            <person name="Morehouse N.J."/>
            <person name="Waterworth S."/>
            <person name="Barkei J."/>
            <person name="Gray C.A."/>
            <person name="Kwan J.C."/>
            <person name="Eustaquio A.S."/>
            <person name="Linington R.G."/>
        </authorList>
    </citation>
    <scope>NUCLEOTIDE SEQUENCE [LARGE SCALE GENOMIC DNA]</scope>
    <source>
        <strain evidence="1 2">RL17-338-BIF-B</strain>
    </source>
</reference>
<dbReference type="RefSeq" id="WP_349544730.1">
    <property type="nucleotide sequence ID" value="NZ_JAOALG010000002.1"/>
</dbReference>
<evidence type="ECO:0000313" key="1">
    <source>
        <dbReference type="EMBL" id="MEQ5842985.1"/>
    </source>
</evidence>
<sequence length="176" mass="19557">MAFRIRQYPHNDLLNLAHYHREVIARKLAANDHEGIALDCTSCLIALAFSVEALVNFVGSRKVTDWNESAKAPAKIARLSKTLGLPMGTDGEPYAAIAMLRKIRNDLAHGTPSHRTAAAASREELDKAMQAPWDKYRNPEAVEMLYRQVVELRKAMFDAAGIPWVDTITSAIGSHY</sequence>
<dbReference type="EMBL" id="JAOALG010000002">
    <property type="protein sequence ID" value="MEQ5842985.1"/>
    <property type="molecule type" value="Genomic_DNA"/>
</dbReference>
<dbReference type="Proteomes" id="UP001469089">
    <property type="component" value="Unassembled WGS sequence"/>
</dbReference>
<evidence type="ECO:0000313" key="2">
    <source>
        <dbReference type="Proteomes" id="UP001469089"/>
    </source>
</evidence>
<comment type="caution">
    <text evidence="1">The sequence shown here is derived from an EMBL/GenBank/DDBJ whole genome shotgun (WGS) entry which is preliminary data.</text>
</comment>
<evidence type="ECO:0008006" key="3">
    <source>
        <dbReference type="Google" id="ProtNLM"/>
    </source>
</evidence>
<proteinExistence type="predicted"/>
<protein>
    <recommendedName>
        <fullName evidence="3">RiboL-PSP-HEPN domain-containing protein</fullName>
    </recommendedName>
</protein>
<accession>A0ABV1LWL7</accession>
<name>A0ABV1LWL7_9BURK</name>
<gene>
    <name evidence="1" type="ORF">N0A02_26370</name>
</gene>